<feature type="region of interest" description="Disordered" evidence="6">
    <location>
        <begin position="5322"/>
        <end position="5343"/>
    </location>
</feature>
<evidence type="ECO:0000256" key="1">
    <source>
        <dbReference type="ARBA" id="ARBA00004138"/>
    </source>
</evidence>
<dbReference type="Pfam" id="PF22544">
    <property type="entry name" value="HYDIN_VesB_CFA65-like_Ig"/>
    <property type="match status" value="1"/>
</dbReference>
<dbReference type="EMBL" id="JXXN02000020">
    <property type="protein sequence ID" value="THD29028.1"/>
    <property type="molecule type" value="Genomic_DNA"/>
</dbReference>
<feature type="region of interest" description="Disordered" evidence="6">
    <location>
        <begin position="3333"/>
        <end position="3354"/>
    </location>
</feature>
<dbReference type="GO" id="GO:0005930">
    <property type="term" value="C:axoneme"/>
    <property type="evidence" value="ECO:0007669"/>
    <property type="project" value="TreeGrafter"/>
</dbReference>
<organism evidence="9 10">
    <name type="scientific">Fasciola hepatica</name>
    <name type="common">Liver fluke</name>
    <dbReference type="NCBI Taxonomy" id="6192"/>
    <lineage>
        <taxon>Eukaryota</taxon>
        <taxon>Metazoa</taxon>
        <taxon>Spiralia</taxon>
        <taxon>Lophotrochozoa</taxon>
        <taxon>Platyhelminthes</taxon>
        <taxon>Trematoda</taxon>
        <taxon>Digenea</taxon>
        <taxon>Plagiorchiida</taxon>
        <taxon>Echinostomata</taxon>
        <taxon>Echinostomatoidea</taxon>
        <taxon>Fasciolidae</taxon>
        <taxon>Fasciola</taxon>
    </lineage>
</organism>
<evidence type="ECO:0000256" key="2">
    <source>
        <dbReference type="ARBA" id="ARBA00004496"/>
    </source>
</evidence>
<protein>
    <recommendedName>
        <fullName evidence="11">Hydrocephalus-inducing protein</fullName>
    </recommendedName>
</protein>
<evidence type="ECO:0008006" key="11">
    <source>
        <dbReference type="Google" id="ProtNLM"/>
    </source>
</evidence>
<dbReference type="Proteomes" id="UP000230066">
    <property type="component" value="Unassembled WGS sequence"/>
</dbReference>
<accession>A0A4E0RYK6</accession>
<dbReference type="PANTHER" id="PTHR23053">
    <property type="entry name" value="DLEC1 DELETED IN LUNG AND ESOPHAGEAL CANCER 1"/>
    <property type="match status" value="1"/>
</dbReference>
<dbReference type="InterPro" id="IPR033768">
    <property type="entry name" value="Hydin_ADK"/>
</dbReference>
<feature type="region of interest" description="Disordered" evidence="6">
    <location>
        <begin position="1958"/>
        <end position="1977"/>
    </location>
</feature>
<comment type="subcellular location">
    <subcellularLocation>
        <location evidence="1">Cell projection</location>
        <location evidence="1">Cilium</location>
    </subcellularLocation>
    <subcellularLocation>
        <location evidence="2">Cytoplasm</location>
    </subcellularLocation>
</comment>
<feature type="compositionally biased region" description="Polar residues" evidence="6">
    <location>
        <begin position="2599"/>
        <end position="2609"/>
    </location>
</feature>
<evidence type="ECO:0000259" key="8">
    <source>
        <dbReference type="Pfam" id="PF22544"/>
    </source>
</evidence>
<dbReference type="InterPro" id="IPR033305">
    <property type="entry name" value="Hydin-like"/>
</dbReference>
<keyword evidence="5" id="KW-0966">Cell projection</keyword>
<dbReference type="Pfam" id="PF17213">
    <property type="entry name" value="Hydin_ADK"/>
    <property type="match status" value="1"/>
</dbReference>
<evidence type="ECO:0000313" key="9">
    <source>
        <dbReference type="EMBL" id="THD29028.1"/>
    </source>
</evidence>
<feature type="region of interest" description="Disordered" evidence="6">
    <location>
        <begin position="1912"/>
        <end position="1943"/>
    </location>
</feature>
<feature type="compositionally biased region" description="Gly residues" evidence="6">
    <location>
        <begin position="3406"/>
        <end position="3416"/>
    </location>
</feature>
<feature type="compositionally biased region" description="Basic and acidic residues" evidence="6">
    <location>
        <begin position="2282"/>
        <end position="2292"/>
    </location>
</feature>
<feature type="compositionally biased region" description="Basic and acidic residues" evidence="6">
    <location>
        <begin position="2587"/>
        <end position="2597"/>
    </location>
</feature>
<dbReference type="PANTHER" id="PTHR23053:SF0">
    <property type="entry name" value="HYDROCEPHALUS-INDUCING PROTEIN HOMOLOG"/>
    <property type="match status" value="1"/>
</dbReference>
<evidence type="ECO:0000256" key="5">
    <source>
        <dbReference type="ARBA" id="ARBA00023273"/>
    </source>
</evidence>
<keyword evidence="3" id="KW-0963">Cytoplasm</keyword>
<feature type="region of interest" description="Disordered" evidence="6">
    <location>
        <begin position="2376"/>
        <end position="2407"/>
    </location>
</feature>
<feature type="region of interest" description="Disordered" evidence="6">
    <location>
        <begin position="1219"/>
        <end position="1241"/>
    </location>
</feature>
<feature type="region of interest" description="Disordered" evidence="6">
    <location>
        <begin position="2625"/>
        <end position="2679"/>
    </location>
</feature>
<feature type="compositionally biased region" description="Low complexity" evidence="6">
    <location>
        <begin position="3341"/>
        <end position="3352"/>
    </location>
</feature>
<feature type="compositionally biased region" description="Basic and acidic residues" evidence="6">
    <location>
        <begin position="3780"/>
        <end position="3792"/>
    </location>
</feature>
<evidence type="ECO:0000256" key="3">
    <source>
        <dbReference type="ARBA" id="ARBA00022490"/>
    </source>
</evidence>
<keyword evidence="4" id="KW-0969">Cilium</keyword>
<feature type="region of interest" description="Disordered" evidence="6">
    <location>
        <begin position="2570"/>
        <end position="2612"/>
    </location>
</feature>
<feature type="compositionally biased region" description="Polar residues" evidence="6">
    <location>
        <begin position="1927"/>
        <end position="1939"/>
    </location>
</feature>
<feature type="domain" description="Hydin adenylate kinase-like" evidence="7">
    <location>
        <begin position="1839"/>
        <end position="2096"/>
    </location>
</feature>
<comment type="caution">
    <text evidence="9">The sequence shown here is derived from an EMBL/GenBank/DDBJ whole genome shotgun (WGS) entry which is preliminary data.</text>
</comment>
<reference evidence="9" key="1">
    <citation type="submission" date="2019-03" db="EMBL/GenBank/DDBJ databases">
        <title>Improved annotation for the trematode Fasciola hepatica.</title>
        <authorList>
            <person name="Choi Y.-J."/>
            <person name="Martin J."/>
            <person name="Mitreva M."/>
        </authorList>
    </citation>
    <scope>NUCLEOTIDE SEQUENCE [LARGE SCALE GENOMIC DNA]</scope>
</reference>
<feature type="region of interest" description="Disordered" evidence="6">
    <location>
        <begin position="3771"/>
        <end position="3805"/>
    </location>
</feature>
<evidence type="ECO:0000259" key="7">
    <source>
        <dbReference type="Pfam" id="PF17213"/>
    </source>
</evidence>
<feature type="region of interest" description="Disordered" evidence="6">
    <location>
        <begin position="2217"/>
        <end position="2312"/>
    </location>
</feature>
<dbReference type="GO" id="GO:0003341">
    <property type="term" value="P:cilium movement"/>
    <property type="evidence" value="ECO:0007669"/>
    <property type="project" value="TreeGrafter"/>
</dbReference>
<feature type="compositionally biased region" description="Basic and acidic residues" evidence="6">
    <location>
        <begin position="304"/>
        <end position="326"/>
    </location>
</feature>
<proteinExistence type="predicted"/>
<keyword evidence="10" id="KW-1185">Reference proteome</keyword>
<feature type="region of interest" description="Disordered" evidence="6">
    <location>
        <begin position="3400"/>
        <end position="3422"/>
    </location>
</feature>
<name>A0A4E0RYK6_FASHE</name>
<dbReference type="InterPro" id="IPR053879">
    <property type="entry name" value="HYDIN_VesB_CFA65-like_Ig"/>
</dbReference>
<evidence type="ECO:0000256" key="6">
    <source>
        <dbReference type="SAM" id="MobiDB-lite"/>
    </source>
</evidence>
<feature type="compositionally biased region" description="Polar residues" evidence="6">
    <location>
        <begin position="3793"/>
        <end position="3804"/>
    </location>
</feature>
<sequence length="5364" mass="596957">MMELLKKYSEADTTRSSCKQLPIMKDVYVLTPSEYAAYANFSSKQYWKNLRFVFPPEITSINVLDIVSPDKPYPTDLHLVKYVPFSVKPIEGVVRPYSEKEIVITFSPEKAQEYQDTLYCDVEGRCERLRLDVNGLGVGPRVKYSFCCLDIGRVFIGSKHSYELVLSNVGCIDAIFTVQKPKTLFSSCFTLTPEEGLINPGGYQAIQIDFYSPSQLGQFEEYFEFLSDGCIKSDRITVRGEVVGPTFHFDVNEVDFGQISYAFSAQRSVILRNTSYIPMNYKLRVVGHLEAHVGGSNAGSEQKNGPEEPNLHITTEPENRSCEDMHQPSSDSLDSPKSVLPEICEYHVSPSDGQLKAMSSTEISISCHPRSLGLHKHWLRVDVNGVGEGLYALPLTMECCYPTVTVQPEELNMGRCFLRHAYEKTLKLNNESGQPASYKLVECSIQQNLEGSTVEIEYYSPKPEGEISPFGSTDMKIFVKSLQLGQFQTLLKIVICDREDKALIIPITCIGEGPVIYIEPTKLDWGTIPVLQSNRKTITLTNESVIPAVFTLKTDNVDSIYKTEPTCGTIPPLSHREVFVIAKPDDTITFRENLLLMVEDTKTIRHISLSSTGSGGTITTEPAMPSTLHLGPYFGSLPARNVFHITNRGRRQQQLIWSIEGHSVRRQSVSDAKPDMSDSTWIITPHRFEIGPGASADVTLEVSSPAPGTVSRKILCHTILGRKGAKTLIKTVNCAVEFIAPLVYLSSHELIYRVEKSPTDHLEKQTQELCLRNDSGLPLTCLLELVYPFSLLDNGQAVSKQNLHLEAGQSVPIHVQFDPAYQNDQYSRRADELLFVRYEQHPQTDAVRLVGEVHFPNLEFDTNRISFGYILNHTEVTRQVTMKNVSPLPVRFRWSFLVGQRTNIVFKRQARLKSPKSGSQCFETTELDHSEVDKDVVRQSVDEPRKNECQNEEHQYVDDEKLNEKDLQLVTDAEQIHLDESKRVHITQDSASEESDDLHANLEEQKTSENETLKLLLEKDNDVVPLGIEELFDITPIYGELEPEQSQPISFVFFGHANVEGNVEALCEVDGGPTYSVELSGGASEIEYDLDRTEILYEPVRYDKPAVSQINLLNTGQVSFEFIVFPEESCSEEPNEELSDAPNPSDIITGQLTVEPASGCLSAGELCQINITYLARKPCTFERVIKLQVAHFEPRRITLRGVADFPRLMMDLPRYYSSTKRKHIDRTPGENSDPSKPTPVDSPVFEHVMSQLISNLHLYVTQQLQKSKAQHIPRAVCSCRLTKLKMRAENEEKFRKPRTIENRDDLDPLFLHLPSCLVAKIVHKALINSLDLMTSIPVTLLEYIPDIGLQMEAERYHLCDLLEGRFVLEEQGKINGRTKKDGGTTSDVVCTNISPRQPRSGVPTKLRLPSYFLDFGVVVMGTIASRVIRTINTGHEQITFRFEPTSLAKISRLGFSPNISQIRQLPGSPHCDFVDWEICFDPKAANLTPGYVSSELLIAVANGPIIPIWLQAEIVVPELKSHLTTVEFGEVQRGEARLVTVQLENPSPIPVHWYKRTNRGPHKDKSSVRGFGQVNLRANRKGIQSKQPPIFDVIPLSGIVRPKEKCNIQVKFTPLDHRRYEEQVVLVVENAPEDLHIRCRGYGLEPRLEFDQTMLQFDPCLPYGPGDERTVIVSNPCNYPIEFYSLEMDSIAFEQDQILRSLDGYDQYGQLLLPPRKAGEGLPTEILTYWEEQLRRNLEAKEATNENTNQLISASGHNHEVVPVAHAITESLKKHRMTSTNFLATTLNSDRIHLDNCDNKIGSRTMHDITPVSLANAHYLGLDISEGTRGSLKHQGIGIIVHGPLASIRKGTVESLAECYHASILSVDQVIMDALATGSGEAATFARECCAEAGRAICREALRAREIEMKESKLPDTGEVPFESEPQKTSDVNDLQGETLNLPDGTEKKLRRAYDLISTASGPQHGNGDPANRVSTTATTTTTAITTTTTTATKLVPRRTSHMLHGNTEGRPTSPPILGAPVPRRISLTGFSSTGSSLVDFTPIEDRTELCGDEEPVELHEDQLYSVVLPEDLVVCLLKERFAQEDCFKGVIVNGLESQFTESHQKTAQLVLRAFEERQFIYAVTVRAELAYLKALEEEMEAKSSMAKEAENIARREWALQLDEFEYSLLTEDEQRMVDELRTKQRREIRRRELEAKRRREDQEREEREAEARRLDLERMNKRKGKKMEEKVVKPPLQLPAGEAKDTRGTPGRPASRATLEKDRSLKGTLGGDFGDVNHLTAVDRRRASKSSDRKRRSVASMRDETLAEETEESVISAEDKALCQWFKTFNVEFPGICDLFSTWDRIAQAQRLTTGLDESNELAFFSPNLLQPPNARKNKQVSAVKPKKSVARSDTSRTDGTHGDTISDALNPLPPIYCDNLPSDNGVGSVLSELTTSKPTLSERTSYMSKPTSRGLIGLGVPHLIADAQLNATPHVVQDIKQEVSQALASISVLRPFAMQDEADVLQSHQWTDHDAENKGSPVFSVLTAHLPNPEDILEHLGIGSKGPPIPAPVNFSVIQYPPARTAPMQVHSCAGNGRSSGNKSPPDRGEAERNKSYRSTNTPNEESNPALKNLQYFQFLYSGQGDPKMGDGHTTDSMSTLIDDRNSEAPGDLHSSKSALRTTRRERKTPRGDLIDHGRKTSVVSRGHSVQASVPVLGLPSSIARGSMSGIMPDPGIIYEESQTVDSSLSTGPQTLQCYRWLVPSKDQIRLRIRFRSDRVGQFDQLLNFEIVGTRRLYQIYCRGICALPTISREPRLIFSNRKRGVQPGEIVHNAYVLDSGIFEFGPLLIEKTKERVLEGYFPENQTSLTLVNNSPLSADIRLGFMVDANEDTFGVSPRQLLLKPGESGSVTMWAFPRTAKRFEDSLVCSIKDNPKPTIFKVACDGTLPELILDKKTFNFERVLLQRKEVRSITLRNPTLLPVQWKLAGVDALGEEFSVPQDAGIVEPKSEFVVYAYFRAMKPFKSAQKKSLRLEVYDMDNLAGLIQADTIQVIAEAYDVALDISFPKVTPSRINLGPSEKAAVIVLSFCSKAEYVLEDEPVLRCQVIEPNAKGNAELIASIPIKLSIRALFSKFTISPSKQMDFGAIIVQHRKSRQLLIENNGEHDFRFSILRMSKMKELVSARDSGLIRVRASEMALLSSPQTKLQLGFFTITPASGTVSPNNTQLITVECSIETRTRSEEELAIEITDRDSNMYRYGIPYTLIAEGHIPSIVTKDHTVIFEEHRICQNLQLVQQEESSDEVHSGGVYGVEENCFLFTNALVGARVRARFCIANRGQVPAEVSFEIVGQSTSTQAPTTGRSSSRSTSGVEAFELDPEKAQIDPHSVTYVNVTFTPSAMQNYKASFKAYLDNLPTSGTISGTGSSGRGSGTPGGSKRSQTGAVLSFELAGQGHLPSVAVLRPQSRNRQGEILCVFKRLQLRTETSRVLALKNNGVLSSRVNLTLIDADHVFFLEPVEVNSTLLFLNPQVLPDSKSSFAVTESPMFSDSTPTVLDVESQFSTAGLLLRPNAEFAFNVYFRPKQSGVKSLGQIKMVVVNNPYEDTSVELIGESLADEVCLQDLPQLEPERALCIKEAIRYTQQSTKASGDATRLDELDAELNRDEAQLASAMKHNELDFGDCSPNDTLCRTFTLVHSSEPDSTSFKFSWPTNHPTLQFKPAEGHLHPGRSKRITVVFKPGGVPVTLQSTCVKCVLHRIRVPISEGCEQPMDWDDTKQIIQWVDAPIDISKNRQVNNPDVTHHSNADSRTESQRTASRAGSSDQDLSEFGSVYEVIRRKQKLIEVEPEPTFEEYPDRTDPKPIDLLVSATADFAQYICDVENIRFRDTMMFQRRIYRFELMNCGLVTLNYRWTVNMLSGVSKKSAQELEKIDTNDWESDLVPFTVSPSAGEIFPGKSTFIQVTFYPLLAGEFEAQLVSHFDNLASPTENSGRMTMKRNRIIPLAGVAQQSYVFLDLVESDYLISGRRNPELPGPLGAPPGTTLDPCTRVIEFHTIGVGVKNYKNFFIANLTTDELRFSIINEDITDTKEIQPVTCKTPRGVIASGKKTEVTFEFTAITIGLIESFWRLSVDDLQVTVPLLVVCNTREPLILFERSCVRLHPVLVGHTVHETLCLINQECNDAELLGELARGVPFCFVESSCYGVGRQDCVKVEPMAGVIEPSSRCPIKISFTAKAERLLNVNLICRVQYRQLPLTLNIKAEGFTISTSAWLQNIGEGVSNLELTPLWSPCSGITDPGDYAEDAARHLIDHPKYQSKLHPLDFGTVQPGECVSRKITIMNSGKFKCDFSLRMISLCKSSVRSTRLFNLLVGGVNEKNFEPVLHLDRTKGSLSPGEKTQCSVMFSPPKNSTVFPGSNIRLTEHSIACLVAIREGPAYGLSLAGCTSGQTVHFSPGVIDFGPQILTIKGISSAKRYLTLRNTDAKRPVSVECLTPDCAVFKQSLEPTILQSRSSGSDDGSGLDTYRVEITFTPQVCQQYEKELVFEMNGSMQQSILVRGEGADLVVDNKPGPLTIIRVNQPISQDRVQQILPVPDTCVKNRPIHMGTLQPNQRSRRFVTLINRSSAQIRIHRVSLNQTGNGSVGVSRMASSLTDTKTTTSALAGTLSAVTLRLCQPISEDHQTSMAPISEVKAPVILKPKNGQIMVEISFTPSKRLPSFTREVLCEISAYDPESLTNGSKTSDSDREPKFYLPVFSVQGACRTYDIQLDKSSVSFGPVVQGSQLTKSLTLLNHGDLGSKFRWLADTFAHGLSISPTEGFIEAGTEVPFTVTLSPTELDPDIRMENVTCQLQGCEPLKLIITAMCTPPAVMKDVVLFSTMVRQKDTRTLQIANRTNAVWELRPVIDSEHWTGAQVFTIQPQETNSYEVTYHPLTMTTEGRKHKGTLFFPLPDGNGLLYNLSGTSDPPKPLVKISREVECKLTHTEVISIPNWLCQAQRFRVTREIVRTEKADPNTSLKGLDYIDVPADGSRDYKLSFLSYREGTVYARVTFTNDQTGEYQFCEITFKIMRPKSLGTIQMRSPARKSVVKSVRLENPLNVPVSLSLSTTPSEVQCPNQLQVPPNCEASVTLEFCPLRAGSFTGRLDASCSELGVLSYDLELEATPAGPEPVTYFEASIGQRHTRTVRFCNGAKVKTEFLTKLDNSDFQCDRQVNAAPGVEVNLEVTFEPTVVGTRFSQLIVTSLHAGDYVFPLQGLAIEPRPQGPIVIRAGETTHITIRNVFQSAMLYSFQVDNTAFNLPKQNEVIRARKEYRIAVGLDASSVSSGIRAPVTGKLIVTCIQAETTTRAPAAKRTGSNEPDPVGLSVARSRKPGLTEGMQWVYYLRGVSS</sequence>
<evidence type="ECO:0000256" key="4">
    <source>
        <dbReference type="ARBA" id="ARBA00023069"/>
    </source>
</evidence>
<feature type="domain" description="HYDIN/VesB/CFA65-like Ig-like" evidence="8">
    <location>
        <begin position="140"/>
        <end position="240"/>
    </location>
</feature>
<evidence type="ECO:0000313" key="10">
    <source>
        <dbReference type="Proteomes" id="UP000230066"/>
    </source>
</evidence>
<dbReference type="GO" id="GO:1904158">
    <property type="term" value="P:axonemal central apparatus assembly"/>
    <property type="evidence" value="ECO:0007669"/>
    <property type="project" value="TreeGrafter"/>
</dbReference>
<dbReference type="Gene3D" id="2.60.40.10">
    <property type="entry name" value="Immunoglobulins"/>
    <property type="match status" value="18"/>
</dbReference>
<dbReference type="InterPro" id="IPR013783">
    <property type="entry name" value="Ig-like_fold"/>
</dbReference>
<feature type="region of interest" description="Disordered" evidence="6">
    <location>
        <begin position="294"/>
        <end position="337"/>
    </location>
</feature>
<gene>
    <name evidence="9" type="ORF">D915_000135</name>
</gene>